<keyword evidence="5" id="KW-1185">Reference proteome</keyword>
<keyword evidence="1" id="KW-0378">Hydrolase</keyword>
<dbReference type="PANTHER" id="PTHR48081">
    <property type="entry name" value="AB HYDROLASE SUPERFAMILY PROTEIN C4A8.06C"/>
    <property type="match status" value="1"/>
</dbReference>
<evidence type="ECO:0000256" key="1">
    <source>
        <dbReference type="ARBA" id="ARBA00022801"/>
    </source>
</evidence>
<dbReference type="SUPFAM" id="SSF53474">
    <property type="entry name" value="alpha/beta-Hydrolases"/>
    <property type="match status" value="1"/>
</dbReference>
<organism evidence="4 5">
    <name type="scientific">Claviceps purpurea (strain 20.1)</name>
    <name type="common">Ergot fungus</name>
    <name type="synonym">Sphacelia segetum</name>
    <dbReference type="NCBI Taxonomy" id="1111077"/>
    <lineage>
        <taxon>Eukaryota</taxon>
        <taxon>Fungi</taxon>
        <taxon>Dikarya</taxon>
        <taxon>Ascomycota</taxon>
        <taxon>Pezizomycotina</taxon>
        <taxon>Sordariomycetes</taxon>
        <taxon>Hypocreomycetidae</taxon>
        <taxon>Hypocreales</taxon>
        <taxon>Clavicipitaceae</taxon>
        <taxon>Claviceps</taxon>
    </lineage>
</organism>
<dbReference type="Proteomes" id="UP000016801">
    <property type="component" value="Unassembled WGS sequence"/>
</dbReference>
<dbReference type="VEuPathDB" id="FungiDB:CPUR_02850"/>
<proteinExistence type="predicted"/>
<evidence type="ECO:0000256" key="2">
    <source>
        <dbReference type="SAM" id="MobiDB-lite"/>
    </source>
</evidence>
<dbReference type="InterPro" id="IPR029058">
    <property type="entry name" value="AB_hydrolase_fold"/>
</dbReference>
<dbReference type="Gene3D" id="3.40.50.1820">
    <property type="entry name" value="alpha/beta hydrolase"/>
    <property type="match status" value="1"/>
</dbReference>
<name>M1WCZ0_CLAP2</name>
<evidence type="ECO:0000313" key="5">
    <source>
        <dbReference type="Proteomes" id="UP000016801"/>
    </source>
</evidence>
<sequence>MRRRRIVHAIFAIVQICNILQNRELPTASRLATPSASAPTAPASHSQCALPVQPIDPVKHPKHPNPIVSEPRISPSAAGYPPSRAPPASVSSPPLSLRIQAIASINPKFCWPLKTAFHLLYKAARDIRPHSIRRAKGLSFHEFVAYYGMRLYQGRLTPVQIQNLLPSTEKTCGRFARKHGLVHRVVELDYGGVVHQLGGDATGLSTGDPVRHVVLFHGGGYMAPALGRHLELAIGFADRPRGDVVVHMLQYGLVSGHTNQYPVQLQQATSLIHHLLHTQHIAPSQIILLGDSAGAHLLLSLILHLHHPNPLVKSIPFQGRFAGAVLLSPWLSLHTPVQAMRDTDAEDVLDKESLARWADGFLGGAPPDPWNDPLTAPREWWTELPIEDILLLYGEEELLRDDGARLAGVLGECHASTVAVAVPGEVHVHMVMNQFLLLKKPCESEELYKRWMERHLGGRVVEVAVKGGDST</sequence>
<evidence type="ECO:0000313" key="4">
    <source>
        <dbReference type="EMBL" id="CCE29159.1"/>
    </source>
</evidence>
<feature type="domain" description="Alpha/beta hydrolase fold-3" evidence="3">
    <location>
        <begin position="213"/>
        <end position="429"/>
    </location>
</feature>
<dbReference type="GO" id="GO:0016787">
    <property type="term" value="F:hydrolase activity"/>
    <property type="evidence" value="ECO:0007669"/>
    <property type="project" value="UniProtKB-KW"/>
</dbReference>
<dbReference type="STRING" id="1111077.M1WCZ0"/>
<gene>
    <name evidence="4" type="ORF">CPUR_02850</name>
</gene>
<protein>
    <recommendedName>
        <fullName evidence="3">Alpha/beta hydrolase fold-3 domain-containing protein</fullName>
    </recommendedName>
</protein>
<feature type="region of interest" description="Disordered" evidence="2">
    <location>
        <begin position="53"/>
        <end position="91"/>
    </location>
</feature>
<dbReference type="AlphaFoldDB" id="M1WCZ0"/>
<dbReference type="InterPro" id="IPR050300">
    <property type="entry name" value="GDXG_lipolytic_enzyme"/>
</dbReference>
<dbReference type="InterPro" id="IPR013094">
    <property type="entry name" value="AB_hydrolase_3"/>
</dbReference>
<accession>M1WCZ0</accession>
<reference evidence="4 5" key="1">
    <citation type="journal article" date="2013" name="PLoS Genet.">
        <title>Plant-symbiotic fungi as chemical engineers: Multi-genome analysis of the Clavicipitaceae reveals dynamics of alkaloid loci.</title>
        <authorList>
            <person name="Schardl C.L."/>
            <person name="Young C.A."/>
            <person name="Hesse U."/>
            <person name="Amyotte S.G."/>
            <person name="Andreeva K."/>
            <person name="Calie P.J."/>
            <person name="Fleetwood D.J."/>
            <person name="Haws D.C."/>
            <person name="Moore N."/>
            <person name="Oeser B."/>
            <person name="Panaccione D.G."/>
            <person name="Schweri K.K."/>
            <person name="Voisey C.R."/>
            <person name="Farman M.L."/>
            <person name="Jaromczyk J.W."/>
            <person name="Roe B.A."/>
            <person name="O'Sullivan D.M."/>
            <person name="Scott B."/>
            <person name="Tudzynski P."/>
            <person name="An Z."/>
            <person name="Arnaoudova E.G."/>
            <person name="Bullock C.T."/>
            <person name="Charlton N.D."/>
            <person name="Chen L."/>
            <person name="Cox M."/>
            <person name="Dinkins R.D."/>
            <person name="Florea S."/>
            <person name="Glenn A.E."/>
            <person name="Gordon A."/>
            <person name="Gueldener U."/>
            <person name="Harris D.R."/>
            <person name="Hollin W."/>
            <person name="Jaromczyk J."/>
            <person name="Johnson R.D."/>
            <person name="Khan A.K."/>
            <person name="Leistner E."/>
            <person name="Leuchtmann A."/>
            <person name="Li C."/>
            <person name="Liu J."/>
            <person name="Liu J."/>
            <person name="Liu M."/>
            <person name="Mace W."/>
            <person name="Machado C."/>
            <person name="Nagabhyru P."/>
            <person name="Pan J."/>
            <person name="Schmid J."/>
            <person name="Sugawara K."/>
            <person name="Steiner U."/>
            <person name="Takach J.E."/>
            <person name="Tanaka E."/>
            <person name="Webb J.S."/>
            <person name="Wilson E.V."/>
            <person name="Wiseman J.L."/>
            <person name="Yoshida R."/>
            <person name="Zeng Z."/>
        </authorList>
    </citation>
    <scope>NUCLEOTIDE SEQUENCE [LARGE SCALE GENOMIC DNA]</scope>
    <source>
        <strain evidence="4 5">20.1</strain>
    </source>
</reference>
<dbReference type="PhylomeDB" id="M1WCZ0"/>
<dbReference type="Pfam" id="PF07859">
    <property type="entry name" value="Abhydrolase_3"/>
    <property type="match status" value="1"/>
</dbReference>
<dbReference type="HOGENOM" id="CLU_042179_3_1_1"/>
<dbReference type="OrthoDB" id="2152029at2759"/>
<comment type="caution">
    <text evidence="4">The sequence shown here is derived from an EMBL/GenBank/DDBJ whole genome shotgun (WGS) entry which is preliminary data.</text>
</comment>
<dbReference type="eggNOG" id="ENOG502RVVY">
    <property type="taxonomic scope" value="Eukaryota"/>
</dbReference>
<evidence type="ECO:0000259" key="3">
    <source>
        <dbReference type="Pfam" id="PF07859"/>
    </source>
</evidence>
<dbReference type="PANTHER" id="PTHR48081:SF31">
    <property type="entry name" value="STERYL ACETYL HYDROLASE MUG81-RELATED"/>
    <property type="match status" value="1"/>
</dbReference>
<dbReference type="EMBL" id="CAGA01000012">
    <property type="protein sequence ID" value="CCE29159.1"/>
    <property type="molecule type" value="Genomic_DNA"/>
</dbReference>